<dbReference type="InterPro" id="IPR036412">
    <property type="entry name" value="HAD-like_sf"/>
</dbReference>
<name>A0A1H8V2A8_9FIRM</name>
<dbReference type="AlphaFoldDB" id="A0A1H8V2A8"/>
<keyword evidence="2" id="KW-1185">Reference proteome</keyword>
<dbReference type="RefSeq" id="WP_091746449.1">
    <property type="nucleotide sequence ID" value="NZ_FODY01000010.1"/>
</dbReference>
<dbReference type="PANTHER" id="PTHR10000">
    <property type="entry name" value="PHOSPHOSERINE PHOSPHATASE"/>
    <property type="match status" value="1"/>
</dbReference>
<reference evidence="1 2" key="1">
    <citation type="submission" date="2016-10" db="EMBL/GenBank/DDBJ databases">
        <authorList>
            <person name="de Groot N.N."/>
        </authorList>
    </citation>
    <scope>NUCLEOTIDE SEQUENCE [LARGE SCALE GENOMIC DNA]</scope>
    <source>
        <strain evidence="1 2">DSM 13305</strain>
    </source>
</reference>
<dbReference type="SFLD" id="SFLDS00003">
    <property type="entry name" value="Haloacid_Dehalogenase"/>
    <property type="match status" value="1"/>
</dbReference>
<dbReference type="InterPro" id="IPR000150">
    <property type="entry name" value="Cof"/>
</dbReference>
<dbReference type="SUPFAM" id="SSF56784">
    <property type="entry name" value="HAD-like"/>
    <property type="match status" value="1"/>
</dbReference>
<dbReference type="EMBL" id="FODY01000010">
    <property type="protein sequence ID" value="SEP09531.1"/>
    <property type="molecule type" value="Genomic_DNA"/>
</dbReference>
<dbReference type="Gene3D" id="3.40.50.1000">
    <property type="entry name" value="HAD superfamily/HAD-like"/>
    <property type="match status" value="1"/>
</dbReference>
<protein>
    <recommendedName>
        <fullName evidence="3">Cof subfamily of IIB subfamily of haloacid dehalogenase superfamily/HAD-superfamily hydrolase, subfamily IIB</fullName>
    </recommendedName>
</protein>
<dbReference type="OrthoDB" id="9810101at2"/>
<dbReference type="SFLD" id="SFLDG01140">
    <property type="entry name" value="C2.B:_Phosphomannomutase_and_P"/>
    <property type="match status" value="1"/>
</dbReference>
<dbReference type="PROSITE" id="PS01229">
    <property type="entry name" value="COF_2"/>
    <property type="match status" value="1"/>
</dbReference>
<dbReference type="InterPro" id="IPR006379">
    <property type="entry name" value="HAD-SF_hydro_IIB"/>
</dbReference>
<dbReference type="Gene3D" id="3.30.1240.10">
    <property type="match status" value="1"/>
</dbReference>
<sequence length="273" mass="30501">MRIRWCVCDVDGTLMNSANHLTEETMLAVRQMQEAGVELILSTGRSPLFIKELVAKLNLGGPVICCNGGLIRHVGTRQTLFSKEIRRETVLALAADFLDNGVDALMYSDEHIYYNRGSKRAQLYFRFNQEKEPEFQVPMIEITRAEELPDRIIKFFVWDVDAALAERITTIHNKQGDLYIVQSMKGSLDVMASGVSKGEALRFLAQQGRLQLAQTAVFGDNYNDVSMFELAGLPIAMANGEAAAKQAAKFVARSNDENGVAHAIRRYILEQPV</sequence>
<dbReference type="GO" id="GO:0000287">
    <property type="term" value="F:magnesium ion binding"/>
    <property type="evidence" value="ECO:0007669"/>
    <property type="project" value="TreeGrafter"/>
</dbReference>
<evidence type="ECO:0008006" key="3">
    <source>
        <dbReference type="Google" id="ProtNLM"/>
    </source>
</evidence>
<dbReference type="NCBIfam" id="TIGR00099">
    <property type="entry name" value="Cof-subfamily"/>
    <property type="match status" value="1"/>
</dbReference>
<dbReference type="GO" id="GO:0005829">
    <property type="term" value="C:cytosol"/>
    <property type="evidence" value="ECO:0007669"/>
    <property type="project" value="TreeGrafter"/>
</dbReference>
<proteinExistence type="predicted"/>
<evidence type="ECO:0000313" key="2">
    <source>
        <dbReference type="Proteomes" id="UP000198847"/>
    </source>
</evidence>
<dbReference type="PANTHER" id="PTHR10000:SF8">
    <property type="entry name" value="HAD SUPERFAMILY HYDROLASE-LIKE, TYPE 3"/>
    <property type="match status" value="1"/>
</dbReference>
<dbReference type="NCBIfam" id="TIGR01484">
    <property type="entry name" value="HAD-SF-IIB"/>
    <property type="match status" value="1"/>
</dbReference>
<gene>
    <name evidence="1" type="ORF">SAMN04490178_11038</name>
</gene>
<dbReference type="Proteomes" id="UP000198847">
    <property type="component" value="Unassembled WGS sequence"/>
</dbReference>
<accession>A0A1H8V2A8</accession>
<dbReference type="GO" id="GO:0016791">
    <property type="term" value="F:phosphatase activity"/>
    <property type="evidence" value="ECO:0007669"/>
    <property type="project" value="UniProtKB-ARBA"/>
</dbReference>
<dbReference type="CDD" id="cd07516">
    <property type="entry name" value="HAD_Pase"/>
    <property type="match status" value="1"/>
</dbReference>
<dbReference type="InterPro" id="IPR023214">
    <property type="entry name" value="HAD_sf"/>
</dbReference>
<dbReference type="STRING" id="112903.SAMN04490178_11038"/>
<dbReference type="Pfam" id="PF08282">
    <property type="entry name" value="Hydrolase_3"/>
    <property type="match status" value="1"/>
</dbReference>
<evidence type="ECO:0000313" key="1">
    <source>
        <dbReference type="EMBL" id="SEP09531.1"/>
    </source>
</evidence>
<organism evidence="1 2">
    <name type="scientific">Propionispora vibrioides</name>
    <dbReference type="NCBI Taxonomy" id="112903"/>
    <lineage>
        <taxon>Bacteria</taxon>
        <taxon>Bacillati</taxon>
        <taxon>Bacillota</taxon>
        <taxon>Negativicutes</taxon>
        <taxon>Selenomonadales</taxon>
        <taxon>Sporomusaceae</taxon>
        <taxon>Propionispora</taxon>
    </lineage>
</organism>